<reference evidence="1 2" key="1">
    <citation type="journal article" date="2017" name="BMC Genomics">
        <title>Genome sequencing of 39 Akkermansia muciniphila isolates reveals its population structure, genomic and functional diverisity, and global distribution in mammalian gut microbiotas.</title>
        <authorList>
            <person name="Guo X."/>
            <person name="Li S."/>
            <person name="Zhang J."/>
            <person name="Wu F."/>
            <person name="Li X."/>
            <person name="Wu D."/>
            <person name="Zhang M."/>
            <person name="Ou Z."/>
            <person name="Jie Z."/>
            <person name="Yan Q."/>
            <person name="Li P."/>
            <person name="Yi J."/>
            <person name="Peng Y."/>
        </authorList>
    </citation>
    <scope>NUCLEOTIDE SEQUENCE [LARGE SCALE GENOMIC DNA]</scope>
    <source>
        <strain evidence="1 2">GP43</strain>
    </source>
</reference>
<evidence type="ECO:0000313" key="1">
    <source>
        <dbReference type="EMBL" id="PNC53379.1"/>
    </source>
</evidence>
<proteinExistence type="predicted"/>
<name>A0AAP8NJL4_9BACT</name>
<sequence>MKKVLSSLELLNDVAICFTEEQLLASQVAVLTTIARFPGATSGIIANHTGLSLPSVGRLLGYLIGSGDVVFTRKKHANRADISPTTRRKFYVTQQGVRTIVKMVRHMRWSLHGQFGVVPIVQNPKKIFEL</sequence>
<gene>
    <name evidence="1" type="ORF">CXU09_11840</name>
</gene>
<protein>
    <submittedName>
        <fullName evidence="1">Uncharacterized protein</fullName>
    </submittedName>
</protein>
<comment type="caution">
    <text evidence="1">The sequence shown here is derived from an EMBL/GenBank/DDBJ whole genome shotgun (WGS) entry which is preliminary data.</text>
</comment>
<dbReference type="Gene3D" id="1.10.10.10">
    <property type="entry name" value="Winged helix-like DNA-binding domain superfamily/Winged helix DNA-binding domain"/>
    <property type="match status" value="1"/>
</dbReference>
<evidence type="ECO:0000313" key="2">
    <source>
        <dbReference type="Proteomes" id="UP000235914"/>
    </source>
</evidence>
<dbReference type="RefSeq" id="WP_094135241.1">
    <property type="nucleotide sequence ID" value="NZ_CP029703.1"/>
</dbReference>
<accession>A0AAP8NJL4</accession>
<dbReference type="EMBL" id="PJKN01000008">
    <property type="protein sequence ID" value="PNC53379.1"/>
    <property type="molecule type" value="Genomic_DNA"/>
</dbReference>
<dbReference type="InterPro" id="IPR036390">
    <property type="entry name" value="WH_DNA-bd_sf"/>
</dbReference>
<dbReference type="InterPro" id="IPR036388">
    <property type="entry name" value="WH-like_DNA-bd_sf"/>
</dbReference>
<dbReference type="SUPFAM" id="SSF46785">
    <property type="entry name" value="Winged helix' DNA-binding domain"/>
    <property type="match status" value="1"/>
</dbReference>
<dbReference type="AlphaFoldDB" id="A0AAP8NJL4"/>
<organism evidence="1 2">
    <name type="scientific">Akkermansia muciniphila</name>
    <dbReference type="NCBI Taxonomy" id="239935"/>
    <lineage>
        <taxon>Bacteria</taxon>
        <taxon>Pseudomonadati</taxon>
        <taxon>Verrucomicrobiota</taxon>
        <taxon>Verrucomicrobiia</taxon>
        <taxon>Verrucomicrobiales</taxon>
        <taxon>Akkermansiaceae</taxon>
        <taxon>Akkermansia</taxon>
    </lineage>
</organism>
<dbReference type="Proteomes" id="UP000235914">
    <property type="component" value="Unassembled WGS sequence"/>
</dbReference>